<proteinExistence type="predicted"/>
<dbReference type="EMBL" id="JBCGBO010000024">
    <property type="protein sequence ID" value="KAK9181065.1"/>
    <property type="molecule type" value="Genomic_DNA"/>
</dbReference>
<name>A0AAP0LTR8_9ROSI</name>
<accession>A0AAP0LTR8</accession>
<organism evidence="2 3">
    <name type="scientific">Citrus x changshan-huyou</name>
    <dbReference type="NCBI Taxonomy" id="2935761"/>
    <lineage>
        <taxon>Eukaryota</taxon>
        <taxon>Viridiplantae</taxon>
        <taxon>Streptophyta</taxon>
        <taxon>Embryophyta</taxon>
        <taxon>Tracheophyta</taxon>
        <taxon>Spermatophyta</taxon>
        <taxon>Magnoliopsida</taxon>
        <taxon>eudicotyledons</taxon>
        <taxon>Gunneridae</taxon>
        <taxon>Pentapetalae</taxon>
        <taxon>rosids</taxon>
        <taxon>malvids</taxon>
        <taxon>Sapindales</taxon>
        <taxon>Rutaceae</taxon>
        <taxon>Aurantioideae</taxon>
        <taxon>Citrus</taxon>
    </lineage>
</organism>
<sequence>MAKFFNSPNTPSMASVIMLLLGLLMATLHTRSAEIGVCYGMVGDNLPSKPDVIATNKVLAPLAMESP</sequence>
<dbReference type="Proteomes" id="UP001428341">
    <property type="component" value="Unassembled WGS sequence"/>
</dbReference>
<evidence type="ECO:0000256" key="1">
    <source>
        <dbReference type="SAM" id="SignalP"/>
    </source>
</evidence>
<evidence type="ECO:0000313" key="3">
    <source>
        <dbReference type="Proteomes" id="UP001428341"/>
    </source>
</evidence>
<feature type="signal peptide" evidence="1">
    <location>
        <begin position="1"/>
        <end position="32"/>
    </location>
</feature>
<protein>
    <submittedName>
        <fullName evidence="2">Uncharacterized protein</fullName>
    </submittedName>
</protein>
<gene>
    <name evidence="2" type="ORF">WN944_024202</name>
</gene>
<reference evidence="2 3" key="1">
    <citation type="submission" date="2024-05" db="EMBL/GenBank/DDBJ databases">
        <title>Haplotype-resolved chromosome-level genome assembly of Huyou (Citrus changshanensis).</title>
        <authorList>
            <person name="Miao C."/>
            <person name="Chen W."/>
            <person name="Wu Y."/>
            <person name="Wang L."/>
            <person name="Zhao S."/>
            <person name="Grierson D."/>
            <person name="Xu C."/>
            <person name="Chen K."/>
        </authorList>
    </citation>
    <scope>NUCLEOTIDE SEQUENCE [LARGE SCALE GENOMIC DNA]</scope>
    <source>
        <strain evidence="2">01-14</strain>
        <tissue evidence="2">Leaf</tissue>
    </source>
</reference>
<feature type="chain" id="PRO_5042923392" evidence="1">
    <location>
        <begin position="33"/>
        <end position="67"/>
    </location>
</feature>
<keyword evidence="1" id="KW-0732">Signal</keyword>
<keyword evidence="3" id="KW-1185">Reference proteome</keyword>
<comment type="caution">
    <text evidence="2">The sequence shown here is derived from an EMBL/GenBank/DDBJ whole genome shotgun (WGS) entry which is preliminary data.</text>
</comment>
<dbReference type="AlphaFoldDB" id="A0AAP0LTR8"/>
<evidence type="ECO:0000313" key="2">
    <source>
        <dbReference type="EMBL" id="KAK9181065.1"/>
    </source>
</evidence>